<dbReference type="EMBL" id="JACIJC010000001">
    <property type="protein sequence ID" value="MBB5684288.1"/>
    <property type="molecule type" value="Genomic_DNA"/>
</dbReference>
<gene>
    <name evidence="1" type="ORF">FHS49_000279</name>
</gene>
<proteinExistence type="predicted"/>
<sequence length="204" mass="21723">MAIITPHAPLPLRSVSWRLSRPGQLNRSEWTGARKYIGLPGAAKWTASGEFPPILRPEMADAWIAFFMDLDGQANSFPLIAVERAQTGAANPTVAGGAQTGYQLNLTGLAGGVGDIFLKRGMRMSIPLPNGTVQLVVLRANLIVGSGTNGIAYFRTALRQSPANGATIEAQKPYALMCLTGDSAGWDVAPGQIYGFEFEAEEAF</sequence>
<dbReference type="RefSeq" id="WP_184014526.1">
    <property type="nucleotide sequence ID" value="NZ_JACIJC010000001.1"/>
</dbReference>
<name>A0A7W9ECH8_9SPHN</name>
<dbReference type="Proteomes" id="UP000549617">
    <property type="component" value="Unassembled WGS sequence"/>
</dbReference>
<accession>A0A7W9ECH8</accession>
<evidence type="ECO:0000313" key="1">
    <source>
        <dbReference type="EMBL" id="MBB5684288.1"/>
    </source>
</evidence>
<reference evidence="1 2" key="1">
    <citation type="submission" date="2020-08" db="EMBL/GenBank/DDBJ databases">
        <title>Genomic Encyclopedia of Type Strains, Phase IV (KMG-IV): sequencing the most valuable type-strain genomes for metagenomic binning, comparative biology and taxonomic classification.</title>
        <authorList>
            <person name="Goeker M."/>
        </authorList>
    </citation>
    <scope>NUCLEOTIDE SEQUENCE [LARGE SCALE GENOMIC DNA]</scope>
    <source>
        <strain evidence="1 2">DSM 25079</strain>
    </source>
</reference>
<comment type="caution">
    <text evidence="1">The sequence shown here is derived from an EMBL/GenBank/DDBJ whole genome shotgun (WGS) entry which is preliminary data.</text>
</comment>
<keyword evidence="2" id="KW-1185">Reference proteome</keyword>
<dbReference type="AlphaFoldDB" id="A0A7W9ECH8"/>
<evidence type="ECO:0000313" key="2">
    <source>
        <dbReference type="Proteomes" id="UP000549617"/>
    </source>
</evidence>
<organism evidence="1 2">
    <name type="scientific">Sphingobium boeckii</name>
    <dbReference type="NCBI Taxonomy" id="1082345"/>
    <lineage>
        <taxon>Bacteria</taxon>
        <taxon>Pseudomonadati</taxon>
        <taxon>Pseudomonadota</taxon>
        <taxon>Alphaproteobacteria</taxon>
        <taxon>Sphingomonadales</taxon>
        <taxon>Sphingomonadaceae</taxon>
        <taxon>Sphingobium</taxon>
    </lineage>
</organism>
<protein>
    <submittedName>
        <fullName evidence="1">Uncharacterized protein</fullName>
    </submittedName>
</protein>